<evidence type="ECO:0000313" key="2">
    <source>
        <dbReference type="EMBL" id="GBP23352.1"/>
    </source>
</evidence>
<dbReference type="Proteomes" id="UP000299102">
    <property type="component" value="Unassembled WGS sequence"/>
</dbReference>
<evidence type="ECO:0000256" key="1">
    <source>
        <dbReference type="SAM" id="MobiDB-lite"/>
    </source>
</evidence>
<protein>
    <submittedName>
        <fullName evidence="2">Uncharacterized protein</fullName>
    </submittedName>
</protein>
<comment type="caution">
    <text evidence="2">The sequence shown here is derived from an EMBL/GenBank/DDBJ whole genome shotgun (WGS) entry which is preliminary data.</text>
</comment>
<evidence type="ECO:0000313" key="3">
    <source>
        <dbReference type="Proteomes" id="UP000299102"/>
    </source>
</evidence>
<proteinExistence type="predicted"/>
<keyword evidence="3" id="KW-1185">Reference proteome</keyword>
<organism evidence="2 3">
    <name type="scientific">Eumeta variegata</name>
    <name type="common">Bagworm moth</name>
    <name type="synonym">Eumeta japonica</name>
    <dbReference type="NCBI Taxonomy" id="151549"/>
    <lineage>
        <taxon>Eukaryota</taxon>
        <taxon>Metazoa</taxon>
        <taxon>Ecdysozoa</taxon>
        <taxon>Arthropoda</taxon>
        <taxon>Hexapoda</taxon>
        <taxon>Insecta</taxon>
        <taxon>Pterygota</taxon>
        <taxon>Neoptera</taxon>
        <taxon>Endopterygota</taxon>
        <taxon>Lepidoptera</taxon>
        <taxon>Glossata</taxon>
        <taxon>Ditrysia</taxon>
        <taxon>Tineoidea</taxon>
        <taxon>Psychidae</taxon>
        <taxon>Oiketicinae</taxon>
        <taxon>Eumeta</taxon>
    </lineage>
</organism>
<gene>
    <name evidence="2" type="ORF">EVAR_22210_1</name>
</gene>
<reference evidence="2 3" key="1">
    <citation type="journal article" date="2019" name="Commun. Biol.">
        <title>The bagworm genome reveals a unique fibroin gene that provides high tensile strength.</title>
        <authorList>
            <person name="Kono N."/>
            <person name="Nakamura H."/>
            <person name="Ohtoshi R."/>
            <person name="Tomita M."/>
            <person name="Numata K."/>
            <person name="Arakawa K."/>
        </authorList>
    </citation>
    <scope>NUCLEOTIDE SEQUENCE [LARGE SCALE GENOMIC DNA]</scope>
</reference>
<feature type="compositionally biased region" description="Polar residues" evidence="1">
    <location>
        <begin position="120"/>
        <end position="129"/>
    </location>
</feature>
<feature type="region of interest" description="Disordered" evidence="1">
    <location>
        <begin position="109"/>
        <end position="129"/>
    </location>
</feature>
<dbReference type="AlphaFoldDB" id="A0A4C1UAE5"/>
<name>A0A4C1UAE5_EUMVA</name>
<dbReference type="EMBL" id="BGZK01000150">
    <property type="protein sequence ID" value="GBP23352.1"/>
    <property type="molecule type" value="Genomic_DNA"/>
</dbReference>
<accession>A0A4C1UAE5</accession>
<sequence>MNSELLHLISRPIALSRVLSSGHGHSLHKHTVTFRLAPALFLDPIPASDFGPRPVRRSISVRSILIAVPVTTLVPLSLSNPTPLSAASIVSDLNEDGAKNVILKIKRNRPPARPPALAFQSFSRSQRKS</sequence>